<keyword evidence="6" id="KW-0539">Nucleus</keyword>
<dbReference type="OrthoDB" id="2269373at2759"/>
<sequence>MSTALQPLDHSISGISPAAASSSSQASKPQRVLACVLCQQRKVKCDRIFPCANCVRSRAQCVPGSVVQRRRARRIPQRDLLERIRKYEDLLRQNNVPFEPLHRDTAGEKGPSNMESGFDSDGEHPESMHSDMPTPSTTHRSGRSYRVKNVWHVMSQGYREPDSDSASSREDELETAVKQAWDQSAVNDNNLLFGTSGPKVDLSNLHPDPVQIFRLWQIYLDNVNPLLKVTHTPTLQGRIIEAVGNVSNISPTLEALMFGIYCTSLLSLAAEDCQRQLGASKEDLLIRYQHGCQQALLNCSFLRTNDRECLTALYLYLISIRPNTVPQSLSSMLAVAIRIAQRMGIHSESALTRHTTLEAEMRRRLWWSLVLFDSRISETSNSKPITLDPTWDCRVPLNVNDSDLRPETKKPPAMQGNTTEALFAVVRCELGEVVRHSSFHLDFTTPALKTNTDPPRGRFEGDGTELAKLEEIIEDQYLQHCDPEHPLHFMTIWTARSHLAKYRLLEHHSRCSSSSARQTDAQRDTATSHALRVLECDTKAMGSPLTKGFRWLNHLYFPFPAYIQIVQDLRSRPTGKQAGPAWEAMSDNYDAWFGHQFREDSPFFRLFTKLILQAWEACEAASGFEQSDDILVLPRVVSSVRNSLAQMAPHARNADTDPPPSVFTGPEIDEHPMPTSTITPTRLGFPNQSPLYSNGMQDAFSLFGPQMDIIVPGQEALGGHVRHWDWTGLGGQPGWEGF</sequence>
<proteinExistence type="predicted"/>
<dbReference type="InterPro" id="IPR050613">
    <property type="entry name" value="Sec_Metabolite_Reg"/>
</dbReference>
<gene>
    <name evidence="9" type="ORF">PV07_02862</name>
</gene>
<dbReference type="AlphaFoldDB" id="A0A0D2D665"/>
<evidence type="ECO:0000256" key="4">
    <source>
        <dbReference type="ARBA" id="ARBA00023125"/>
    </source>
</evidence>
<keyword evidence="5" id="KW-0804">Transcription</keyword>
<dbReference type="Proteomes" id="UP000054466">
    <property type="component" value="Unassembled WGS sequence"/>
</dbReference>
<dbReference type="PROSITE" id="PS50048">
    <property type="entry name" value="ZN2_CY6_FUNGAL_2"/>
    <property type="match status" value="1"/>
</dbReference>
<feature type="domain" description="Zn(2)-C6 fungal-type" evidence="8">
    <location>
        <begin position="34"/>
        <end position="62"/>
    </location>
</feature>
<dbReference type="HOGENOM" id="CLU_004083_5_0_1"/>
<dbReference type="GO" id="GO:0003677">
    <property type="term" value="F:DNA binding"/>
    <property type="evidence" value="ECO:0007669"/>
    <property type="project" value="UniProtKB-KW"/>
</dbReference>
<dbReference type="InterPro" id="IPR036864">
    <property type="entry name" value="Zn2-C6_fun-type_DNA-bd_sf"/>
</dbReference>
<feature type="region of interest" description="Disordered" evidence="7">
    <location>
        <begin position="100"/>
        <end position="145"/>
    </location>
</feature>
<dbReference type="Gene3D" id="4.10.240.10">
    <property type="entry name" value="Zn(2)-C6 fungal-type DNA-binding domain"/>
    <property type="match status" value="1"/>
</dbReference>
<dbReference type="PANTHER" id="PTHR31001">
    <property type="entry name" value="UNCHARACTERIZED TRANSCRIPTIONAL REGULATORY PROTEIN"/>
    <property type="match status" value="1"/>
</dbReference>
<comment type="subcellular location">
    <subcellularLocation>
        <location evidence="1">Nucleus</location>
    </subcellularLocation>
</comment>
<keyword evidence="10" id="KW-1185">Reference proteome</keyword>
<dbReference type="SMART" id="SM00906">
    <property type="entry name" value="Fungal_trans"/>
    <property type="match status" value="1"/>
</dbReference>
<dbReference type="InterPro" id="IPR001138">
    <property type="entry name" value="Zn2Cys6_DnaBD"/>
</dbReference>
<accession>A0A0D2D665</accession>
<evidence type="ECO:0000256" key="5">
    <source>
        <dbReference type="ARBA" id="ARBA00023163"/>
    </source>
</evidence>
<dbReference type="RefSeq" id="XP_016251410.1">
    <property type="nucleotide sequence ID" value="XM_016389508.1"/>
</dbReference>
<dbReference type="GO" id="GO:0006351">
    <property type="term" value="P:DNA-templated transcription"/>
    <property type="evidence" value="ECO:0007669"/>
    <property type="project" value="InterPro"/>
</dbReference>
<dbReference type="GO" id="GO:0005634">
    <property type="term" value="C:nucleus"/>
    <property type="evidence" value="ECO:0007669"/>
    <property type="project" value="UniProtKB-SubCell"/>
</dbReference>
<evidence type="ECO:0000313" key="9">
    <source>
        <dbReference type="EMBL" id="KIW31194.1"/>
    </source>
</evidence>
<dbReference type="Pfam" id="PF00172">
    <property type="entry name" value="Zn_clus"/>
    <property type="match status" value="1"/>
</dbReference>
<evidence type="ECO:0000259" key="8">
    <source>
        <dbReference type="PROSITE" id="PS50048"/>
    </source>
</evidence>
<dbReference type="InterPro" id="IPR007219">
    <property type="entry name" value="XnlR_reg_dom"/>
</dbReference>
<dbReference type="CDD" id="cd12148">
    <property type="entry name" value="fungal_TF_MHR"/>
    <property type="match status" value="1"/>
</dbReference>
<keyword evidence="3" id="KW-0805">Transcription regulation</keyword>
<dbReference type="CDD" id="cd00067">
    <property type="entry name" value="GAL4"/>
    <property type="match status" value="1"/>
</dbReference>
<keyword evidence="2" id="KW-0479">Metal-binding</keyword>
<dbReference type="PANTHER" id="PTHR31001:SF45">
    <property type="entry name" value="ZN(II)2CYS6 TRANSCRIPTION FACTOR (EUROFUNG)"/>
    <property type="match status" value="1"/>
</dbReference>
<evidence type="ECO:0000256" key="2">
    <source>
        <dbReference type="ARBA" id="ARBA00022723"/>
    </source>
</evidence>
<evidence type="ECO:0000256" key="6">
    <source>
        <dbReference type="ARBA" id="ARBA00023242"/>
    </source>
</evidence>
<dbReference type="GO" id="GO:0008270">
    <property type="term" value="F:zinc ion binding"/>
    <property type="evidence" value="ECO:0007669"/>
    <property type="project" value="InterPro"/>
</dbReference>
<dbReference type="Pfam" id="PF04082">
    <property type="entry name" value="Fungal_trans"/>
    <property type="match status" value="1"/>
</dbReference>
<keyword evidence="4" id="KW-0238">DNA-binding</keyword>
<name>A0A0D2D665_9EURO</name>
<dbReference type="VEuPathDB" id="FungiDB:PV07_02862"/>
<evidence type="ECO:0000256" key="1">
    <source>
        <dbReference type="ARBA" id="ARBA00004123"/>
    </source>
</evidence>
<evidence type="ECO:0000313" key="10">
    <source>
        <dbReference type="Proteomes" id="UP000054466"/>
    </source>
</evidence>
<protein>
    <recommendedName>
        <fullName evidence="8">Zn(2)-C6 fungal-type domain-containing protein</fullName>
    </recommendedName>
</protein>
<organism evidence="9 10">
    <name type="scientific">Cladophialophora immunda</name>
    <dbReference type="NCBI Taxonomy" id="569365"/>
    <lineage>
        <taxon>Eukaryota</taxon>
        <taxon>Fungi</taxon>
        <taxon>Dikarya</taxon>
        <taxon>Ascomycota</taxon>
        <taxon>Pezizomycotina</taxon>
        <taxon>Eurotiomycetes</taxon>
        <taxon>Chaetothyriomycetidae</taxon>
        <taxon>Chaetothyriales</taxon>
        <taxon>Herpotrichiellaceae</taxon>
        <taxon>Cladophialophora</taxon>
    </lineage>
</organism>
<dbReference type="EMBL" id="KN847041">
    <property type="protein sequence ID" value="KIW31194.1"/>
    <property type="molecule type" value="Genomic_DNA"/>
</dbReference>
<evidence type="ECO:0000256" key="3">
    <source>
        <dbReference type="ARBA" id="ARBA00023015"/>
    </source>
</evidence>
<dbReference type="GO" id="GO:0000981">
    <property type="term" value="F:DNA-binding transcription factor activity, RNA polymerase II-specific"/>
    <property type="evidence" value="ECO:0007669"/>
    <property type="project" value="InterPro"/>
</dbReference>
<reference evidence="9 10" key="1">
    <citation type="submission" date="2015-01" db="EMBL/GenBank/DDBJ databases">
        <title>The Genome Sequence of Cladophialophora immunda CBS83496.</title>
        <authorList>
            <consortium name="The Broad Institute Genomics Platform"/>
            <person name="Cuomo C."/>
            <person name="de Hoog S."/>
            <person name="Gorbushina A."/>
            <person name="Stielow B."/>
            <person name="Teixiera M."/>
            <person name="Abouelleil A."/>
            <person name="Chapman S.B."/>
            <person name="Priest M."/>
            <person name="Young S.K."/>
            <person name="Wortman J."/>
            <person name="Nusbaum C."/>
            <person name="Birren B."/>
        </authorList>
    </citation>
    <scope>NUCLEOTIDE SEQUENCE [LARGE SCALE GENOMIC DNA]</scope>
    <source>
        <strain evidence="9 10">CBS 83496</strain>
    </source>
</reference>
<evidence type="ECO:0000256" key="7">
    <source>
        <dbReference type="SAM" id="MobiDB-lite"/>
    </source>
</evidence>
<dbReference type="STRING" id="569365.A0A0D2D665"/>
<dbReference type="GeneID" id="27342056"/>
<dbReference type="SMART" id="SM00066">
    <property type="entry name" value="GAL4"/>
    <property type="match status" value="1"/>
</dbReference>
<dbReference type="SUPFAM" id="SSF57701">
    <property type="entry name" value="Zn2/Cys6 DNA-binding domain"/>
    <property type="match status" value="1"/>
</dbReference>